<comment type="caution">
    <text evidence="1">The sequence shown here is derived from an EMBL/GenBank/DDBJ whole genome shotgun (WGS) entry which is preliminary data.</text>
</comment>
<protein>
    <submittedName>
        <fullName evidence="1">Uncharacterized protein</fullName>
    </submittedName>
</protein>
<dbReference type="Proteomes" id="UP000027463">
    <property type="component" value="Unassembled WGS sequence"/>
</dbReference>
<evidence type="ECO:0000313" key="2">
    <source>
        <dbReference type="Proteomes" id="UP000027463"/>
    </source>
</evidence>
<sequence>MGLERAVSLWLSVDLSLVGLLEARVLAGQGIEPAYGKTGLLPCFRSLAFYPAIAVRMIRVSLTAS</sequence>
<keyword evidence="2" id="KW-1185">Reference proteome</keyword>
<evidence type="ECO:0000313" key="1">
    <source>
        <dbReference type="EMBL" id="KEO58246.1"/>
    </source>
</evidence>
<reference evidence="1 2" key="1">
    <citation type="submission" date="2013-07" db="EMBL/GenBank/DDBJ databases">
        <title>Thalassospira permensis NBRC 106175 Genome Sequencing.</title>
        <authorList>
            <person name="Lai Q."/>
            <person name="Shao Z."/>
        </authorList>
    </citation>
    <scope>NUCLEOTIDE SEQUENCE [LARGE SCALE GENOMIC DNA]</scope>
    <source>
        <strain evidence="1 2">NBRC 106175</strain>
    </source>
</reference>
<proteinExistence type="predicted"/>
<gene>
    <name evidence="1" type="ORF">SMB34_14355</name>
</gene>
<dbReference type="EMBL" id="AUNC01000008">
    <property type="protein sequence ID" value="KEO58246.1"/>
    <property type="molecule type" value="Genomic_DNA"/>
</dbReference>
<organism evidence="1 2">
    <name type="scientific">Thalassospira permensis NBRC 106175</name>
    <dbReference type="NCBI Taxonomy" id="1353532"/>
    <lineage>
        <taxon>Bacteria</taxon>
        <taxon>Pseudomonadati</taxon>
        <taxon>Pseudomonadota</taxon>
        <taxon>Alphaproteobacteria</taxon>
        <taxon>Rhodospirillales</taxon>
        <taxon>Thalassospiraceae</taxon>
        <taxon>Thalassospira</taxon>
    </lineage>
</organism>
<accession>A0ABR4TS73</accession>
<name>A0ABR4TS73_9PROT</name>